<dbReference type="InterPro" id="IPR024651">
    <property type="entry name" value="FAD-SLDH_ssu"/>
</dbReference>
<name>A0A1X0W9X5_9GAMM</name>
<accession>A0A1X0W9X5</accession>
<feature type="chain" id="PRO_5012259030" evidence="1">
    <location>
        <begin position="49"/>
        <end position="190"/>
    </location>
</feature>
<evidence type="ECO:0000313" key="2">
    <source>
        <dbReference type="EMBL" id="ORJ23576.1"/>
    </source>
</evidence>
<dbReference type="EMBL" id="MRWE01000049">
    <property type="protein sequence ID" value="ORJ23576.1"/>
    <property type="molecule type" value="Genomic_DNA"/>
</dbReference>
<evidence type="ECO:0000256" key="1">
    <source>
        <dbReference type="SAM" id="SignalP"/>
    </source>
</evidence>
<comment type="caution">
    <text evidence="2">The sequence shown here is derived from an EMBL/GenBank/DDBJ whole genome shotgun (WGS) entry which is preliminary data.</text>
</comment>
<dbReference type="InterPro" id="IPR006311">
    <property type="entry name" value="TAT_signal"/>
</dbReference>
<dbReference type="Proteomes" id="UP000192536">
    <property type="component" value="Unassembled WGS sequence"/>
</dbReference>
<feature type="signal peptide" evidence="1">
    <location>
        <begin position="1"/>
        <end position="48"/>
    </location>
</feature>
<dbReference type="PROSITE" id="PS51318">
    <property type="entry name" value="TAT"/>
    <property type="match status" value="1"/>
</dbReference>
<dbReference type="Pfam" id="PF12318">
    <property type="entry name" value="FAD-SLDH"/>
    <property type="match status" value="1"/>
</dbReference>
<protein>
    <submittedName>
        <fullName evidence="2">Dehydrogenase</fullName>
    </submittedName>
</protein>
<dbReference type="AlphaFoldDB" id="A0A1X0W9X5"/>
<organism evidence="2 3">
    <name type="scientific">Rouxiella badensis</name>
    <dbReference type="NCBI Taxonomy" id="1646377"/>
    <lineage>
        <taxon>Bacteria</taxon>
        <taxon>Pseudomonadati</taxon>
        <taxon>Pseudomonadota</taxon>
        <taxon>Gammaproteobacteria</taxon>
        <taxon>Enterobacterales</taxon>
        <taxon>Yersiniaceae</taxon>
        <taxon>Rouxiella</taxon>
    </lineage>
</organism>
<proteinExistence type="predicted"/>
<dbReference type="STRING" id="1646377.BS640_20795"/>
<evidence type="ECO:0000313" key="3">
    <source>
        <dbReference type="Proteomes" id="UP000192536"/>
    </source>
</evidence>
<keyword evidence="3" id="KW-1185">Reference proteome</keyword>
<keyword evidence="1" id="KW-0732">Signal</keyword>
<reference evidence="2 3" key="1">
    <citation type="journal article" date="2017" name="Int. J. Syst. Evol. Microbiol.">
        <title>Rouxiella badensis sp. nov. and Rouxiella silvae sp. nov. isolated from peat bog soil in Germany and emendation of the genus description.</title>
        <authorList>
            <person name="Le Fleche-Mateos A."/>
            <person name="Kugler J.H."/>
            <person name="Hansen S.H."/>
            <person name="Syldatk C."/>
            <person name="Hausmann R."/>
            <person name="Lomprez F."/>
            <person name="Vandenbogaert M."/>
            <person name="Manuguerra J.C."/>
            <person name="Grimont P.A."/>
        </authorList>
    </citation>
    <scope>NUCLEOTIDE SEQUENCE [LARGE SCALE GENOMIC DNA]</scope>
    <source>
        <strain evidence="2 3">DSM 100043</strain>
    </source>
</reference>
<sequence>MKKNNNSEDNSELSSNGRSRRNLISRSGTLIASFALVSGGLTSTPALAANSNNDSADFDGFIRLSRLLTGHNSLDIQLGERLYSALCQKNTQFAGEVKQLSEFVKQNNIPDVETLDEKLKQQPLHDPMMTIIKAWYSGVIEPGYHATVYGYQQALMYQIPRDGMVIPTYAHNGPDYWVANPPPVDRLLTF</sequence>
<gene>
    <name evidence="2" type="ORF">BS640_20795</name>
</gene>